<feature type="transmembrane region" description="Helical" evidence="1">
    <location>
        <begin position="7"/>
        <end position="28"/>
    </location>
</feature>
<keyword evidence="3" id="KW-1185">Reference proteome</keyword>
<evidence type="ECO:0000313" key="3">
    <source>
        <dbReference type="Proteomes" id="UP001207408"/>
    </source>
</evidence>
<dbReference type="EMBL" id="JAPDPI010000105">
    <property type="protein sequence ID" value="MCW3808118.1"/>
    <property type="molecule type" value="Genomic_DNA"/>
</dbReference>
<accession>A0AAE3SLZ1</accession>
<evidence type="ECO:0000313" key="2">
    <source>
        <dbReference type="EMBL" id="MCW3808118.1"/>
    </source>
</evidence>
<dbReference type="Proteomes" id="UP001207408">
    <property type="component" value="Unassembled WGS sequence"/>
</dbReference>
<comment type="caution">
    <text evidence="2">The sequence shown here is derived from an EMBL/GenBank/DDBJ whole genome shotgun (WGS) entry which is preliminary data.</text>
</comment>
<keyword evidence="1" id="KW-1133">Transmembrane helix</keyword>
<dbReference type="AlphaFoldDB" id="A0AAE3SLZ1"/>
<gene>
    <name evidence="2" type="ORF">OM074_21035</name>
</gene>
<evidence type="ECO:0000256" key="1">
    <source>
        <dbReference type="SAM" id="Phobius"/>
    </source>
</evidence>
<dbReference type="RefSeq" id="WP_301202680.1">
    <property type="nucleotide sequence ID" value="NZ_JAPDPI010000105.1"/>
</dbReference>
<proteinExistence type="predicted"/>
<keyword evidence="1" id="KW-0472">Membrane</keyword>
<reference evidence="2" key="1">
    <citation type="submission" date="2022-10" db="EMBL/GenBank/DDBJ databases">
        <authorList>
            <person name="Yu W.X."/>
        </authorList>
    </citation>
    <scope>NUCLEOTIDE SEQUENCE</scope>
    <source>
        <strain evidence="2">D04</strain>
    </source>
</reference>
<protein>
    <recommendedName>
        <fullName evidence="4">DUF3592 domain-containing protein</fullName>
    </recommendedName>
</protein>
<feature type="transmembrane region" description="Helical" evidence="1">
    <location>
        <begin position="115"/>
        <end position="131"/>
    </location>
</feature>
<evidence type="ECO:0008006" key="4">
    <source>
        <dbReference type="Google" id="ProtNLM"/>
    </source>
</evidence>
<organism evidence="2 3">
    <name type="scientific">Plebeiibacterium marinum</name>
    <dbReference type="NCBI Taxonomy" id="2992111"/>
    <lineage>
        <taxon>Bacteria</taxon>
        <taxon>Pseudomonadati</taxon>
        <taxon>Bacteroidota</taxon>
        <taxon>Bacteroidia</taxon>
        <taxon>Marinilabiliales</taxon>
        <taxon>Marinilabiliaceae</taxon>
        <taxon>Plebeiibacterium</taxon>
    </lineage>
</organism>
<sequence length="143" mass="16733">MRIVVKVFWFLGLIFWSFFLFVDSYKLFVLNGLLEVFPFNAAEVTSINVIQDSSHVNIDYVYEVKNRVYKENYRMVNEYYNNCNIDDTIIVMYNNIIPSVSYIEGIPLKNRQVKIGIYTSLFFIVCILLLGKKAMKSRVVRGG</sequence>
<keyword evidence="1" id="KW-0812">Transmembrane</keyword>
<name>A0AAE3SLZ1_9BACT</name>